<proteinExistence type="predicted"/>
<organism evidence="1 2">
    <name type="scientific">Gimesia chilikensis</name>
    <dbReference type="NCBI Taxonomy" id="2605989"/>
    <lineage>
        <taxon>Bacteria</taxon>
        <taxon>Pseudomonadati</taxon>
        <taxon>Planctomycetota</taxon>
        <taxon>Planctomycetia</taxon>
        <taxon>Planctomycetales</taxon>
        <taxon>Planctomycetaceae</taxon>
        <taxon>Gimesia</taxon>
    </lineage>
</organism>
<evidence type="ECO:0000313" key="2">
    <source>
        <dbReference type="Proteomes" id="UP000320421"/>
    </source>
</evidence>
<dbReference type="AlphaFoldDB" id="A0A517PYC5"/>
<accession>A0A517PYC5</accession>
<evidence type="ECO:0000313" key="1">
    <source>
        <dbReference type="EMBL" id="QDT24388.1"/>
    </source>
</evidence>
<protein>
    <submittedName>
        <fullName evidence="1">Uncharacterized protein</fullName>
    </submittedName>
</protein>
<dbReference type="RefSeq" id="WP_145193034.1">
    <property type="nucleotide sequence ID" value="NZ_CP036266.1"/>
</dbReference>
<dbReference type="EMBL" id="CP036266">
    <property type="protein sequence ID" value="QDT24388.1"/>
    <property type="molecule type" value="Genomic_DNA"/>
</dbReference>
<dbReference type="Proteomes" id="UP000320421">
    <property type="component" value="Chromosome"/>
</dbReference>
<sequence length="81" mass="9401">MSDPTETTRREMVTQINAIEGSREYLEAKHGEVWDTTELQEQFEVTGFMAPFVGVRRRCDNVRGSVMFQASPRYYFGFSPE</sequence>
<gene>
    <name evidence="1" type="ORF">HG66A1_62200</name>
</gene>
<dbReference type="OrthoDB" id="286132at2"/>
<keyword evidence="2" id="KW-1185">Reference proteome</keyword>
<reference evidence="1 2" key="1">
    <citation type="submission" date="2019-02" db="EMBL/GenBank/DDBJ databases">
        <title>Deep-cultivation of Planctomycetes and their phenomic and genomic characterization uncovers novel biology.</title>
        <authorList>
            <person name="Wiegand S."/>
            <person name="Jogler M."/>
            <person name="Boedeker C."/>
            <person name="Pinto D."/>
            <person name="Vollmers J."/>
            <person name="Rivas-Marin E."/>
            <person name="Kohn T."/>
            <person name="Peeters S.H."/>
            <person name="Heuer A."/>
            <person name="Rast P."/>
            <person name="Oberbeckmann S."/>
            <person name="Bunk B."/>
            <person name="Jeske O."/>
            <person name="Meyerdierks A."/>
            <person name="Storesund J.E."/>
            <person name="Kallscheuer N."/>
            <person name="Luecker S."/>
            <person name="Lage O.M."/>
            <person name="Pohl T."/>
            <person name="Merkel B.J."/>
            <person name="Hornburger P."/>
            <person name="Mueller R.-W."/>
            <person name="Bruemmer F."/>
            <person name="Labrenz M."/>
            <person name="Spormann A.M."/>
            <person name="Op den Camp H."/>
            <person name="Overmann J."/>
            <person name="Amann R."/>
            <person name="Jetten M.S.M."/>
            <person name="Mascher T."/>
            <person name="Medema M.H."/>
            <person name="Devos D.P."/>
            <person name="Kaster A.-K."/>
            <person name="Ovreas L."/>
            <person name="Rohde M."/>
            <person name="Galperin M.Y."/>
            <person name="Jogler C."/>
        </authorList>
    </citation>
    <scope>NUCLEOTIDE SEQUENCE [LARGE SCALE GENOMIC DNA]</scope>
    <source>
        <strain evidence="1 2">HG66A1</strain>
    </source>
</reference>
<name>A0A517PYC5_9PLAN</name>